<protein>
    <submittedName>
        <fullName evidence="2">DNA-binding protein</fullName>
    </submittedName>
</protein>
<keyword evidence="3" id="KW-1185">Reference proteome</keyword>
<feature type="compositionally biased region" description="Basic and acidic residues" evidence="1">
    <location>
        <begin position="184"/>
        <end position="194"/>
    </location>
</feature>
<organism evidence="2 3">
    <name type="scientific">Erwinia psidii</name>
    <dbReference type="NCBI Taxonomy" id="69224"/>
    <lineage>
        <taxon>Bacteria</taxon>
        <taxon>Pseudomonadati</taxon>
        <taxon>Pseudomonadota</taxon>
        <taxon>Gammaproteobacteria</taxon>
        <taxon>Enterobacterales</taxon>
        <taxon>Erwiniaceae</taxon>
        <taxon>Erwinia</taxon>
    </lineage>
</organism>
<name>A0A3N6RTN3_9GAMM</name>
<dbReference type="OrthoDB" id="6621236at2"/>
<proteinExistence type="predicted"/>
<keyword evidence="2" id="KW-0238">DNA-binding</keyword>
<accession>A0A3N6RTN3</accession>
<dbReference type="AlphaFoldDB" id="A0A3N6RTN3"/>
<dbReference type="EMBL" id="RHHM01000028">
    <property type="protein sequence ID" value="RQM36328.1"/>
    <property type="molecule type" value="Genomic_DNA"/>
</dbReference>
<feature type="region of interest" description="Disordered" evidence="1">
    <location>
        <begin position="179"/>
        <end position="221"/>
    </location>
</feature>
<comment type="caution">
    <text evidence="2">The sequence shown here is derived from an EMBL/GenBank/DDBJ whole genome shotgun (WGS) entry which is preliminary data.</text>
</comment>
<dbReference type="GO" id="GO:0003677">
    <property type="term" value="F:DNA binding"/>
    <property type="evidence" value="ECO:0007669"/>
    <property type="project" value="UniProtKB-KW"/>
</dbReference>
<evidence type="ECO:0000313" key="3">
    <source>
        <dbReference type="Proteomes" id="UP000279457"/>
    </source>
</evidence>
<dbReference type="Proteomes" id="UP000279457">
    <property type="component" value="Unassembled WGS sequence"/>
</dbReference>
<reference evidence="2 3" key="1">
    <citation type="submission" date="2018-10" db="EMBL/GenBank/DDBJ databases">
        <title>Draft genome sequence for the type isolate of Erwinia psidii, agent causal of bacterial blight in guava (Psidium guajava) and wilt and die-back of Eucalyptus spp.</title>
        <authorList>
            <person name="Hermenegildo P.S."/>
            <person name="Santos S.A."/>
            <person name="Guimaraes L.M.S."/>
            <person name="Vidigal P.M.P."/>
            <person name="Pereira I.C."/>
            <person name="Badel J.L."/>
            <person name="Alfenas-Zerbini P."/>
            <person name="Ferreira M.A.S.V."/>
            <person name="Alfenas A.C."/>
        </authorList>
    </citation>
    <scope>NUCLEOTIDE SEQUENCE [LARGE SCALE GENOMIC DNA]</scope>
    <source>
        <strain evidence="2 3">IBSBF 435</strain>
    </source>
</reference>
<gene>
    <name evidence="2" type="ORF">EB241_21095</name>
</gene>
<evidence type="ECO:0000256" key="1">
    <source>
        <dbReference type="SAM" id="MobiDB-lite"/>
    </source>
</evidence>
<evidence type="ECO:0000313" key="2">
    <source>
        <dbReference type="EMBL" id="RQM36328.1"/>
    </source>
</evidence>
<feature type="compositionally biased region" description="Polar residues" evidence="1">
    <location>
        <begin position="195"/>
        <end position="204"/>
    </location>
</feature>
<sequence>MTQIDFQYLSSLSPFQLTQYIDDHHFTNEQKVQIFEHYHSTHKDVTNIYSRKENIKSIRKDVGYVHMFTENFQQLAELNISKNELKVIARILNIMEFGNCFHISQAKLCRDLDIKKSNMSIVFTKLKKKGIIIDKDGDLFMNSNIFLKGQAHSINAKQRPNVKKAQGFTVDEKETFENVYTFRPDSDDNRDTGNKGETSANDETLSLEVPEIPACLSEEAE</sequence>
<dbReference type="RefSeq" id="WP_124234922.1">
    <property type="nucleotide sequence ID" value="NZ_RHHM01000028.1"/>
</dbReference>